<dbReference type="Pfam" id="PF01986">
    <property type="entry name" value="DUF123"/>
    <property type="match status" value="1"/>
</dbReference>
<feature type="domain" description="GIY-YIG" evidence="1">
    <location>
        <begin position="49"/>
        <end position="146"/>
    </location>
</feature>
<organism evidence="2 3">
    <name type="scientific">Aerophobetes bacterium</name>
    <dbReference type="NCBI Taxonomy" id="2030807"/>
    <lineage>
        <taxon>Bacteria</taxon>
        <taxon>Candidatus Aerophobota</taxon>
    </lineage>
</organism>
<dbReference type="EMBL" id="SOKU01000290">
    <property type="protein sequence ID" value="TES84805.1"/>
    <property type="molecule type" value="Genomic_DNA"/>
</dbReference>
<accession>A0A523QH45</accession>
<dbReference type="PANTHER" id="PTHR37460">
    <property type="entry name" value="ENDONUCLEASE III"/>
    <property type="match status" value="1"/>
</dbReference>
<comment type="caution">
    <text evidence="2">The sequence shown here is derived from an EMBL/GenBank/DDBJ whole genome shotgun (WGS) entry which is preliminary data.</text>
</comment>
<dbReference type="InterPro" id="IPR002837">
    <property type="entry name" value="DUF123"/>
</dbReference>
<dbReference type="SMART" id="SM00465">
    <property type="entry name" value="GIYc"/>
    <property type="match status" value="1"/>
</dbReference>
<gene>
    <name evidence="2" type="ORF">E3J95_05950</name>
</gene>
<dbReference type="InterPro" id="IPR000305">
    <property type="entry name" value="GIY-YIG_endonuc"/>
</dbReference>
<sequence>MIIQVQGKYKGIDLEQEEAQSRPEYRTLRKTKGTYVLLVSVGRNTPVKVGALGKIEFRKGTYAYVGSAQNGIEKRVARHLRREKRKFWHIDYLLAQEAVRIEKVLYKRAPRQEECRIAQTLSKPGNPVRGFGSSGCSCSSHLFKIEERSLFEIMEGWGSDPLTNFRKPSGE</sequence>
<reference evidence="2 3" key="1">
    <citation type="submission" date="2019-03" db="EMBL/GenBank/DDBJ databases">
        <title>Metabolic potential of uncultured bacteria and archaea associated with petroleum seepage in deep-sea sediments.</title>
        <authorList>
            <person name="Dong X."/>
            <person name="Hubert C."/>
        </authorList>
    </citation>
    <scope>NUCLEOTIDE SEQUENCE [LARGE SCALE GENOMIC DNA]</scope>
    <source>
        <strain evidence="2">E44_bin92</strain>
    </source>
</reference>
<proteinExistence type="predicted"/>
<evidence type="ECO:0000259" key="1">
    <source>
        <dbReference type="SMART" id="SM00465"/>
    </source>
</evidence>
<dbReference type="PANTHER" id="PTHR37460:SF1">
    <property type="entry name" value="ENDONUCLEASE III"/>
    <property type="match status" value="1"/>
</dbReference>
<dbReference type="AlphaFoldDB" id="A0A523QH45"/>
<protein>
    <submittedName>
        <fullName evidence="2">GIY-YIG nuclease family protein</fullName>
    </submittedName>
</protein>
<dbReference type="CDD" id="cd10441">
    <property type="entry name" value="GIY-YIG_COG1833"/>
    <property type="match status" value="1"/>
</dbReference>
<dbReference type="Proteomes" id="UP000320781">
    <property type="component" value="Unassembled WGS sequence"/>
</dbReference>
<evidence type="ECO:0000313" key="2">
    <source>
        <dbReference type="EMBL" id="TES84805.1"/>
    </source>
</evidence>
<evidence type="ECO:0000313" key="3">
    <source>
        <dbReference type="Proteomes" id="UP000320781"/>
    </source>
</evidence>
<name>A0A523QH45_UNCAE</name>